<evidence type="ECO:0000313" key="3">
    <source>
        <dbReference type="EMBL" id="GEO36862.1"/>
    </source>
</evidence>
<dbReference type="OrthoDB" id="9995338at2"/>
<evidence type="ECO:0000256" key="1">
    <source>
        <dbReference type="SAM" id="MobiDB-lite"/>
    </source>
</evidence>
<feature type="region of interest" description="Disordered" evidence="1">
    <location>
        <begin position="29"/>
        <end position="50"/>
    </location>
</feature>
<keyword evidence="2" id="KW-0732">Signal</keyword>
<keyword evidence="4" id="KW-1185">Reference proteome</keyword>
<dbReference type="RefSeq" id="WP_147040127.1">
    <property type="nucleotide sequence ID" value="NZ_BJYZ01000003.1"/>
</dbReference>
<dbReference type="AlphaFoldDB" id="A0A512DK65"/>
<organism evidence="3 4">
    <name type="scientific">Skermanella aerolata</name>
    <dbReference type="NCBI Taxonomy" id="393310"/>
    <lineage>
        <taxon>Bacteria</taxon>
        <taxon>Pseudomonadati</taxon>
        <taxon>Pseudomonadota</taxon>
        <taxon>Alphaproteobacteria</taxon>
        <taxon>Rhodospirillales</taxon>
        <taxon>Azospirillaceae</taxon>
        <taxon>Skermanella</taxon>
    </lineage>
</organism>
<name>A0A512DK65_9PROT</name>
<feature type="compositionally biased region" description="Low complexity" evidence="1">
    <location>
        <begin position="31"/>
        <end position="44"/>
    </location>
</feature>
<protein>
    <submittedName>
        <fullName evidence="3">Uncharacterized protein</fullName>
    </submittedName>
</protein>
<comment type="caution">
    <text evidence="3">The sequence shown here is derived from an EMBL/GenBank/DDBJ whole genome shotgun (WGS) entry which is preliminary data.</text>
</comment>
<evidence type="ECO:0000313" key="4">
    <source>
        <dbReference type="Proteomes" id="UP000321523"/>
    </source>
</evidence>
<gene>
    <name evidence="3" type="ORF">SAE02_10100</name>
</gene>
<evidence type="ECO:0000256" key="2">
    <source>
        <dbReference type="SAM" id="SignalP"/>
    </source>
</evidence>
<dbReference type="EMBL" id="BJYZ01000003">
    <property type="protein sequence ID" value="GEO36862.1"/>
    <property type="molecule type" value="Genomic_DNA"/>
</dbReference>
<sequence>MNLTPRMAMAGMMAAALLLSTSVLPAKAQTADPAEPAPVEAAAPAPEPPKADIASAVTCQVLIGQFDDSVAAAKVEDAVKASARTLRGEGNKACNAWDYQAGIGSIRVAIETIGRKPIR</sequence>
<accession>A0A512DK65</accession>
<reference evidence="3 4" key="1">
    <citation type="submission" date="2019-07" db="EMBL/GenBank/DDBJ databases">
        <title>Whole genome shotgun sequence of Skermanella aerolata NBRC 106429.</title>
        <authorList>
            <person name="Hosoyama A."/>
            <person name="Uohara A."/>
            <person name="Ohji S."/>
            <person name="Ichikawa N."/>
        </authorList>
    </citation>
    <scope>NUCLEOTIDE SEQUENCE [LARGE SCALE GENOMIC DNA]</scope>
    <source>
        <strain evidence="3 4">NBRC 106429</strain>
    </source>
</reference>
<feature type="chain" id="PRO_5022239250" evidence="2">
    <location>
        <begin position="29"/>
        <end position="119"/>
    </location>
</feature>
<dbReference type="Proteomes" id="UP000321523">
    <property type="component" value="Unassembled WGS sequence"/>
</dbReference>
<feature type="signal peptide" evidence="2">
    <location>
        <begin position="1"/>
        <end position="28"/>
    </location>
</feature>
<proteinExistence type="predicted"/>